<gene>
    <name evidence="2" type="ordered locus">Spirs_1081</name>
</gene>
<name>E1R0W5_SEDSS</name>
<protein>
    <submittedName>
        <fullName evidence="2">Uncharacterized protein</fullName>
    </submittedName>
</protein>
<dbReference type="HOGENOM" id="CLU_1853965_0_0_12"/>
<feature type="transmembrane region" description="Helical" evidence="1">
    <location>
        <begin position="89"/>
        <end position="109"/>
    </location>
</feature>
<dbReference type="STRING" id="573413.Spirs_1081"/>
<dbReference type="Proteomes" id="UP000002318">
    <property type="component" value="Chromosome"/>
</dbReference>
<keyword evidence="3" id="KW-1185">Reference proteome</keyword>
<evidence type="ECO:0000313" key="2">
    <source>
        <dbReference type="EMBL" id="ADK80214.1"/>
    </source>
</evidence>
<keyword evidence="1" id="KW-1133">Transmembrane helix</keyword>
<sequence>MVPIAFLLLLSLYVAFPAFYGTLLYLFPAPMLALSFVVVYRFSRRQDVARLASGIALLLILLFSYTIILLALKLYLIQHSVIPLSPHEIVFNIYEGLNYLPALLFLLYLRSSSENRLCVIPSGVWFKNEEISSSFTSM</sequence>
<dbReference type="KEGG" id="ssm:Spirs_1081"/>
<organism evidence="2 3">
    <name type="scientific">Sediminispirochaeta smaragdinae (strain DSM 11293 / JCM 15392 / SEBR 4228)</name>
    <name type="common">Spirochaeta smaragdinae</name>
    <dbReference type="NCBI Taxonomy" id="573413"/>
    <lineage>
        <taxon>Bacteria</taxon>
        <taxon>Pseudomonadati</taxon>
        <taxon>Spirochaetota</taxon>
        <taxon>Spirochaetia</taxon>
        <taxon>Spirochaetales</taxon>
        <taxon>Spirochaetaceae</taxon>
        <taxon>Sediminispirochaeta</taxon>
    </lineage>
</organism>
<evidence type="ECO:0000256" key="1">
    <source>
        <dbReference type="SAM" id="Phobius"/>
    </source>
</evidence>
<dbReference type="EMBL" id="CP002116">
    <property type="protein sequence ID" value="ADK80214.1"/>
    <property type="molecule type" value="Genomic_DNA"/>
</dbReference>
<feature type="transmembrane region" description="Helical" evidence="1">
    <location>
        <begin position="55"/>
        <end position="77"/>
    </location>
</feature>
<proteinExistence type="predicted"/>
<dbReference type="AlphaFoldDB" id="E1R0W5"/>
<feature type="transmembrane region" description="Helical" evidence="1">
    <location>
        <begin position="27"/>
        <end position="43"/>
    </location>
</feature>
<keyword evidence="1" id="KW-0812">Transmembrane</keyword>
<reference evidence="2 3" key="1">
    <citation type="journal article" date="2010" name="Stand. Genomic Sci.">
        <title>Complete genome sequence of Spirochaeta smaragdinae type strain (SEBR 4228).</title>
        <authorList>
            <person name="Mavromatis K."/>
            <person name="Yasawong M."/>
            <person name="Chertkov O."/>
            <person name="Lapidus A."/>
            <person name="Lucas S."/>
            <person name="Nolan M."/>
            <person name="Del Rio T.G."/>
            <person name="Tice H."/>
            <person name="Cheng J.F."/>
            <person name="Pitluck S."/>
            <person name="Liolios K."/>
            <person name="Ivanova N."/>
            <person name="Tapia R."/>
            <person name="Han C."/>
            <person name="Bruce D."/>
            <person name="Goodwin L."/>
            <person name="Pati A."/>
            <person name="Chen A."/>
            <person name="Palaniappan K."/>
            <person name="Land M."/>
            <person name="Hauser L."/>
            <person name="Chang Y.J."/>
            <person name="Jeffries C.D."/>
            <person name="Detter J.C."/>
            <person name="Rohde M."/>
            <person name="Brambilla E."/>
            <person name="Spring S."/>
            <person name="Goker M."/>
            <person name="Sikorski J."/>
            <person name="Woyke T."/>
            <person name="Bristow J."/>
            <person name="Eisen J.A."/>
            <person name="Markowitz V."/>
            <person name="Hugenholtz P."/>
            <person name="Klenk H.P."/>
            <person name="Kyrpides N.C."/>
        </authorList>
    </citation>
    <scope>NUCLEOTIDE SEQUENCE [LARGE SCALE GENOMIC DNA]</scope>
    <source>
        <strain evidence="3">DSM 11293 / JCM 15392 / SEBR 4228</strain>
    </source>
</reference>
<accession>E1R0W5</accession>
<dbReference type="RefSeq" id="WP_013253678.1">
    <property type="nucleotide sequence ID" value="NC_014364.1"/>
</dbReference>
<evidence type="ECO:0000313" key="3">
    <source>
        <dbReference type="Proteomes" id="UP000002318"/>
    </source>
</evidence>
<keyword evidence="1" id="KW-0472">Membrane</keyword>